<feature type="region of interest" description="Disordered" evidence="1">
    <location>
        <begin position="1915"/>
        <end position="1953"/>
    </location>
</feature>
<organism evidence="5 6">
    <name type="scientific">Actinoplanes aureus</name>
    <dbReference type="NCBI Taxonomy" id="2792083"/>
    <lineage>
        <taxon>Bacteria</taxon>
        <taxon>Bacillati</taxon>
        <taxon>Actinomycetota</taxon>
        <taxon>Actinomycetes</taxon>
        <taxon>Micromonosporales</taxon>
        <taxon>Micromonosporaceae</taxon>
        <taxon>Actinoplanes</taxon>
    </lineage>
</organism>
<name>A0A931G2P7_9ACTN</name>
<feature type="domain" description="DUF7507" evidence="4">
    <location>
        <begin position="1839"/>
        <end position="1910"/>
    </location>
</feature>
<dbReference type="Proteomes" id="UP000598146">
    <property type="component" value="Unassembled WGS sequence"/>
</dbReference>
<feature type="domain" description="DUF7507" evidence="4">
    <location>
        <begin position="1590"/>
        <end position="1677"/>
    </location>
</feature>
<dbReference type="InterPro" id="IPR055354">
    <property type="entry name" value="DUF7507"/>
</dbReference>
<sequence>MLASLWLVLPEALTGPARAAQTSCASPVTLANGDFEAPVIPAATMQLIKEGDMPGWLTTAQDNVFELWREVRQGFTSGSGHQFVELNANFVSQLYQDLPTTPGVTLRWELKHRGRLGTDVMAVKIGPPPVGNAPFAPNQSTTISNGAAAWGTSSGIYTVPPGQTRTRFGFDSISTAQNKPTYGNFLDGISFGTASCLESTTTVSSVSGGATANVGDVLTYTVNTQNKGGNPAKAVVMTDDLPANVTFVPGSIRSLTGSSSNTVTDDADSDTGEYDAASRTVRVRAGAGAGSAAGGAVPVAESRSFSYQVRVTAAAATSTLVNEAAVTYRDDLTGSTLTSISSSASTVVAAAANLAITAVVAAPGVVAGRTATTDITIVNNGPDTANAVQASAAVPFGIVNVTASSSPGACTVNAPAVTCSIGSLPAGATASMTVSGLVIPQATPGAQATLTASVASSTFEISQADNATSVSDTVATLTDLDVGMTYSPAQPVAGDTVTYRATVTNNGPSTALGVTLTDPITTGSTFSSANPAGAGSCTYVGSILRTLTCTWPSLAAGATTWVDVLVELGNESDSIHNVASVTSSTPESDVTDNNASVKAQSTSRANLGVRLTLEQSTAKPGDEVPFTLVVTNHGPSTATNVSFNTVVPAGFTIVRAASPFCTATACTIQELPSGAVIPIRGKAVVGPAAAAGVQQASTTIISPTTDPVPGNETSVVSFTIELEADLRVSQVLSNSTTPADPLVAGEQVRGVVTVTNDGTTRAEGVVLRQAVPAGRPVPTANPSAGSCDFQGTRAPDGTTADGGTYVCNLPTLASTGTTSWEIVFDGVLLSAGYSNTVYTRTATVSATSPDPDASDNTVVTTRQVERRSDLRVTKALTPGPPLVQTGDVGFVITVRNLGPSDAAGVLLREDPPAGLLLVRGVPSAGSYDDAALTWSLPNLTVAEGSQTLTIDGVAQGSGTLVVWTRVVASGSTDPDSGNNATSAAVTAAAAAPSLSVSVQATLNPASAIGAGVGTTLGYVYRVTNTGNLALNQLTATGTRGVAGVCGNTTLAPGAFTDCAAGGYTVTSGDITSGAPIGNTVTVTAASVVDAGPVQYARVTSSVPVVVARPSLVAVVTPKVMTAGHQYAAAVTDEIEYDYRVTNNGNVEMVDIALTDTKTGPVTCLGQTTLAIGAAMTCSTLPGAGYPVTQPDVDAGLPIIDAASISAKQSGSTTTETYGPFHASVTVAPPAPALSIAVTSPITTPVAAGGAVTYRYTLRNTGNVTINHLAVIDSKVSGNDCPTSIDAGDTVTCESAPAQPYVVTQGDIDAGGPLHNDTIVTGQGVTPGSATAAAEGGASVTVVAARPDLSITSTTSITPAQHVSGVVPGDRIDVDYRVRNTGNVTMHDITVSDTLAGSGSCPGTDLAVGDDMVCTAAPYTVTQADMDRGTISSAARVRGRGPLQTEAVEYGTTPVSVTVSYGSPALILTAAATVSPAGHRTAVDEGDEIGYEYVVTNAGMVTMRQIEVVDSRFGRADCPGTVLAPGDSLVCGSAQVYTVTSDDVDAGGEIVNEVSVAGRTPGGQDVAYPPVLVGVGVLVSEPALRARIIPVVEPAAHQNAAEAGDTLTFRYEVVNAGNQPMTGIAVAAGRGGTVRCPATSLGLRESMICTGPAYTVTRDDVDAGVPITDRVTLTGSGPGSGGPRTFGPFEGSAGVVAARPALTLEMSAGVFVAAQGSDVQAGNLIRYGYTVTNSGNVTVRDLVVVDPLVGSVTCRATELAAGEDTGCTADRPYRVTQADVDAARPLQARAYARGTWSGANRAVASGQARTSVPVVASSPRLSAAQQAAWSDTDGDGELSTRDEVVSTVLVTNTGNVTLVNVRVTGLPAAVACPGTRIAPSGSMTCVSGVYHLSAADITRGRHTYEVKVSGDLTVADSPGAEARAPSTVVVPAGPKSSAPPSPAPAPGTVPVTGGPGQPTMVIGFAMIITGIALLLLPRRPR</sequence>
<dbReference type="InterPro" id="IPR013783">
    <property type="entry name" value="Ig-like_fold"/>
</dbReference>
<feature type="domain" description="DUF7507" evidence="4">
    <location>
        <begin position="1346"/>
        <end position="1444"/>
    </location>
</feature>
<dbReference type="Pfam" id="PF24346">
    <property type="entry name" value="DUF7507"/>
    <property type="match status" value="8"/>
</dbReference>
<evidence type="ECO:0000259" key="3">
    <source>
        <dbReference type="Pfam" id="PF01345"/>
    </source>
</evidence>
<feature type="domain" description="DUF11" evidence="3">
    <location>
        <begin position="479"/>
        <end position="598"/>
    </location>
</feature>
<dbReference type="EMBL" id="JADQTO010000032">
    <property type="protein sequence ID" value="MBG0567957.1"/>
    <property type="molecule type" value="Genomic_DNA"/>
</dbReference>
<feature type="domain" description="DUF11" evidence="3">
    <location>
        <begin position="869"/>
        <end position="985"/>
    </location>
</feature>
<dbReference type="InterPro" id="IPR001434">
    <property type="entry name" value="OmcB-like_DUF11"/>
</dbReference>
<keyword evidence="2" id="KW-0812">Transmembrane</keyword>
<feature type="compositionally biased region" description="Pro residues" evidence="1">
    <location>
        <begin position="1936"/>
        <end position="1946"/>
    </location>
</feature>
<comment type="caution">
    <text evidence="5">The sequence shown here is derived from an EMBL/GenBank/DDBJ whole genome shotgun (WGS) entry which is preliminary data.</text>
</comment>
<evidence type="ECO:0000259" key="4">
    <source>
        <dbReference type="Pfam" id="PF24346"/>
    </source>
</evidence>
<feature type="domain" description="DUF11" evidence="3">
    <location>
        <begin position="209"/>
        <end position="329"/>
    </location>
</feature>
<feature type="transmembrane region" description="Helical" evidence="2">
    <location>
        <begin position="1958"/>
        <end position="1975"/>
    </location>
</feature>
<gene>
    <name evidence="5" type="ORF">I4J89_41610</name>
</gene>
<dbReference type="NCBIfam" id="TIGR01451">
    <property type="entry name" value="B_ant_repeat"/>
    <property type="match status" value="3"/>
</dbReference>
<feature type="domain" description="DUF7507" evidence="4">
    <location>
        <begin position="991"/>
        <end position="1086"/>
    </location>
</feature>
<dbReference type="PANTHER" id="PTHR34819:SF5">
    <property type="entry name" value="CONSERVED REPEAT DOMAIN PROTEIN"/>
    <property type="match status" value="1"/>
</dbReference>
<feature type="domain" description="DUF7507" evidence="4">
    <location>
        <begin position="1714"/>
        <end position="1796"/>
    </location>
</feature>
<dbReference type="PANTHER" id="PTHR34819">
    <property type="entry name" value="LARGE CYSTEINE-RICH PERIPLASMIC PROTEIN OMCB"/>
    <property type="match status" value="1"/>
</dbReference>
<feature type="domain" description="DUF11" evidence="3">
    <location>
        <begin position="354"/>
        <end position="470"/>
    </location>
</feature>
<accession>A0A931G2P7</accession>
<dbReference type="InterPro" id="IPR047589">
    <property type="entry name" value="DUF11_rpt"/>
</dbReference>
<feature type="region of interest" description="Disordered" evidence="1">
    <location>
        <begin position="579"/>
        <end position="598"/>
    </location>
</feature>
<feature type="domain" description="DUF7507" evidence="4">
    <location>
        <begin position="1463"/>
        <end position="1565"/>
    </location>
</feature>
<dbReference type="RefSeq" id="WP_196419727.1">
    <property type="nucleotide sequence ID" value="NZ_JADQTO010000032.1"/>
</dbReference>
<dbReference type="Gene3D" id="2.60.40.740">
    <property type="match status" value="1"/>
</dbReference>
<protein>
    <submittedName>
        <fullName evidence="5">DUF11 domain-containing protein</fullName>
    </submittedName>
</protein>
<evidence type="ECO:0000313" key="6">
    <source>
        <dbReference type="Proteomes" id="UP000598146"/>
    </source>
</evidence>
<dbReference type="Pfam" id="PF01345">
    <property type="entry name" value="DUF11"/>
    <property type="match status" value="6"/>
</dbReference>
<evidence type="ECO:0000256" key="1">
    <source>
        <dbReference type="SAM" id="MobiDB-lite"/>
    </source>
</evidence>
<reference evidence="5" key="1">
    <citation type="submission" date="2020-11" db="EMBL/GenBank/DDBJ databases">
        <title>Isolation and identification of active actinomycetes.</title>
        <authorList>
            <person name="Sun X."/>
        </authorList>
    </citation>
    <scope>NUCLEOTIDE SEQUENCE</scope>
    <source>
        <strain evidence="5">NEAU-A11</strain>
    </source>
</reference>
<keyword evidence="6" id="KW-1185">Reference proteome</keyword>
<feature type="domain" description="DUF7507" evidence="4">
    <location>
        <begin position="1123"/>
        <end position="1212"/>
    </location>
</feature>
<dbReference type="Gene3D" id="2.60.40.10">
    <property type="entry name" value="Immunoglobulins"/>
    <property type="match status" value="1"/>
</dbReference>
<feature type="domain" description="DUF11" evidence="3">
    <location>
        <begin position="726"/>
        <end position="859"/>
    </location>
</feature>
<feature type="domain" description="DUF7507" evidence="4">
    <location>
        <begin position="1230"/>
        <end position="1324"/>
    </location>
</feature>
<dbReference type="GO" id="GO:0005975">
    <property type="term" value="P:carbohydrate metabolic process"/>
    <property type="evidence" value="ECO:0007669"/>
    <property type="project" value="UniProtKB-ARBA"/>
</dbReference>
<evidence type="ECO:0000313" key="5">
    <source>
        <dbReference type="EMBL" id="MBG0567957.1"/>
    </source>
</evidence>
<evidence type="ECO:0000256" key="2">
    <source>
        <dbReference type="SAM" id="Phobius"/>
    </source>
</evidence>
<keyword evidence="2" id="KW-1133">Transmembrane helix</keyword>
<keyword evidence="2" id="KW-0472">Membrane</keyword>
<dbReference type="InterPro" id="IPR051172">
    <property type="entry name" value="Chlamydia_OmcB"/>
</dbReference>
<proteinExistence type="predicted"/>
<feature type="domain" description="DUF11" evidence="3">
    <location>
        <begin position="607"/>
        <end position="717"/>
    </location>
</feature>